<dbReference type="Gene3D" id="1.10.10.1450">
    <property type="match status" value="1"/>
</dbReference>
<accession>A0A4Y2BP80</accession>
<dbReference type="Proteomes" id="UP000499080">
    <property type="component" value="Unassembled WGS sequence"/>
</dbReference>
<name>A0A4Y2BP80_ARAVE</name>
<gene>
    <name evidence="1" type="ORF">AVEN_42683_1</name>
</gene>
<reference evidence="1 2" key="1">
    <citation type="journal article" date="2019" name="Sci. Rep.">
        <title>Orb-weaving spider Araneus ventricosus genome elucidates the spidroin gene catalogue.</title>
        <authorList>
            <person name="Kono N."/>
            <person name="Nakamura H."/>
            <person name="Ohtoshi R."/>
            <person name="Moran D.A.P."/>
            <person name="Shinohara A."/>
            <person name="Yoshida Y."/>
            <person name="Fujiwara M."/>
            <person name="Mori M."/>
            <person name="Tomita M."/>
            <person name="Arakawa K."/>
        </authorList>
    </citation>
    <scope>NUCLEOTIDE SEQUENCE [LARGE SCALE GENOMIC DNA]</scope>
</reference>
<organism evidence="1 2">
    <name type="scientific">Araneus ventricosus</name>
    <name type="common">Orbweaver spider</name>
    <name type="synonym">Epeira ventricosa</name>
    <dbReference type="NCBI Taxonomy" id="182803"/>
    <lineage>
        <taxon>Eukaryota</taxon>
        <taxon>Metazoa</taxon>
        <taxon>Ecdysozoa</taxon>
        <taxon>Arthropoda</taxon>
        <taxon>Chelicerata</taxon>
        <taxon>Arachnida</taxon>
        <taxon>Araneae</taxon>
        <taxon>Araneomorphae</taxon>
        <taxon>Entelegynae</taxon>
        <taxon>Araneoidea</taxon>
        <taxon>Araneidae</taxon>
        <taxon>Araneus</taxon>
    </lineage>
</organism>
<protein>
    <recommendedName>
        <fullName evidence="3">Mos1 transposase HTH domain-containing protein</fullName>
    </recommendedName>
</protein>
<proteinExistence type="predicted"/>
<sequence>MPVNSLCVSSTLSFIITGIGDVCTEHQSVPLRLELLIESPDQLDGQGVEKENVMTDSNWIKKASITKRKMLQKEYGEDCFSRSQCYDWYRHFESGRVSTKDDPKTGRSSTSMGDLPNAYETYEYLGISKSSFNIILSAQILHCSKTCALSLG</sequence>
<keyword evidence="2" id="KW-1185">Reference proteome</keyword>
<evidence type="ECO:0000313" key="2">
    <source>
        <dbReference type="Proteomes" id="UP000499080"/>
    </source>
</evidence>
<dbReference type="AlphaFoldDB" id="A0A4Y2BP80"/>
<dbReference type="EMBL" id="BGPR01000092">
    <property type="protein sequence ID" value="GBL93245.1"/>
    <property type="molecule type" value="Genomic_DNA"/>
</dbReference>
<evidence type="ECO:0008006" key="3">
    <source>
        <dbReference type="Google" id="ProtNLM"/>
    </source>
</evidence>
<evidence type="ECO:0000313" key="1">
    <source>
        <dbReference type="EMBL" id="GBL93245.1"/>
    </source>
</evidence>
<comment type="caution">
    <text evidence="1">The sequence shown here is derived from an EMBL/GenBank/DDBJ whole genome shotgun (WGS) entry which is preliminary data.</text>
</comment>